<proteinExistence type="inferred from homology"/>
<keyword evidence="3" id="KW-0804">Transcription</keyword>
<dbReference type="Gene3D" id="2.30.18.10">
    <property type="entry name" value="Transcription factor IIA (TFIIA), beta-barrel domain"/>
    <property type="match status" value="1"/>
</dbReference>
<evidence type="ECO:0000256" key="1">
    <source>
        <dbReference type="ARBA" id="ARBA00004123"/>
    </source>
</evidence>
<sequence length="445" mass="50629">MSASAQSSENTVKKIYQTVIDEVIDGIREAFLDEGHDESILQDLKQMWETKLNASRAIQNTEESNDSNLRLPVNKETKQAQHDVKPSIDSATRAAFQALPQSVYGQPEVNQKLKKHLGAQVDGGVDGSSSDEDEDETDLVGDIPGDDDEDDDKNDDPSEYEGKEDSDPLNSEDDLTEPGSPNSNSDLFDTEHVIVCQYDKITRIKNKWKFHLKDGIMNINGKDYLFSKANGDAECDSSENMSSSSFHNRDRVLTSLHNMIEISRNYGFNYSEHEKVPSVDSSSNQLLEILQQIEQNNDSLNQILGEIKQSDLNNLKNSLKQTETLDCKYVLALKSFKNSLKNKLDNLDKILNKINKQLAPGTIKMEFKYQKLAAEFLNDTRNELAELEKNANLYEQLNSFLKTFNFNPEIIKYDLEFSNLYEKLKQSIELLITFHEKFNERSLNI</sequence>
<dbReference type="Pfam" id="PF03153">
    <property type="entry name" value="TFIIA"/>
    <property type="match status" value="1"/>
</dbReference>
<comment type="similarity">
    <text evidence="2">Belongs to the TFIIA subunit 1 family.</text>
</comment>
<feature type="compositionally biased region" description="Basic and acidic residues" evidence="6">
    <location>
        <begin position="73"/>
        <end position="86"/>
    </location>
</feature>
<dbReference type="EMBL" id="CAJNOC010000633">
    <property type="protein sequence ID" value="CAF0785233.1"/>
    <property type="molecule type" value="Genomic_DNA"/>
</dbReference>
<evidence type="ECO:0000256" key="2">
    <source>
        <dbReference type="ARBA" id="ARBA00010059"/>
    </source>
</evidence>
<keyword evidence="5" id="KW-0175">Coiled coil</keyword>
<feature type="region of interest" description="Disordered" evidence="6">
    <location>
        <begin position="120"/>
        <end position="187"/>
    </location>
</feature>
<dbReference type="PANTHER" id="PTHR12694:SF8">
    <property type="entry name" value="TRANSCRIPTION INITIATION FACTOR IIA SUBUNIT 1"/>
    <property type="match status" value="1"/>
</dbReference>
<keyword evidence="4" id="KW-0539">Nucleus</keyword>
<feature type="compositionally biased region" description="Polar residues" evidence="6">
    <location>
        <begin position="59"/>
        <end position="68"/>
    </location>
</feature>
<evidence type="ECO:0000313" key="8">
    <source>
        <dbReference type="Proteomes" id="UP000663879"/>
    </source>
</evidence>
<dbReference type="InterPro" id="IPR009088">
    <property type="entry name" value="TFIIA_b-brl"/>
</dbReference>
<feature type="coiled-coil region" evidence="5">
    <location>
        <begin position="283"/>
        <end position="397"/>
    </location>
</feature>
<dbReference type="SUPFAM" id="SSF50784">
    <property type="entry name" value="Transcription factor IIA (TFIIA), beta-barrel domain"/>
    <property type="match status" value="1"/>
</dbReference>
<dbReference type="GO" id="GO:0005672">
    <property type="term" value="C:transcription factor TFIIA complex"/>
    <property type="evidence" value="ECO:0007669"/>
    <property type="project" value="InterPro"/>
</dbReference>
<name>A0A813RSD7_9BILA</name>
<dbReference type="Gene3D" id="1.10.287.100">
    <property type="match status" value="1"/>
</dbReference>
<evidence type="ECO:0000256" key="5">
    <source>
        <dbReference type="SAM" id="Coils"/>
    </source>
</evidence>
<dbReference type="PANTHER" id="PTHR12694">
    <property type="entry name" value="TRANSCRIPTION INITIATION FACTOR IIA SUBUNIT 1"/>
    <property type="match status" value="1"/>
</dbReference>
<dbReference type="SMART" id="SM01371">
    <property type="entry name" value="TFIIA"/>
    <property type="match status" value="1"/>
</dbReference>
<comment type="caution">
    <text evidence="7">The sequence shown here is derived from an EMBL/GenBank/DDBJ whole genome shotgun (WGS) entry which is preliminary data.</text>
</comment>
<dbReference type="CDD" id="cd07976">
    <property type="entry name" value="TFIIA_alpha_beta_like"/>
    <property type="match status" value="1"/>
</dbReference>
<dbReference type="FunFam" id="1.10.287.100:FF:000001">
    <property type="entry name" value="Transcription initiation factor IIA subunit"/>
    <property type="match status" value="1"/>
</dbReference>
<keyword evidence="8" id="KW-1185">Reference proteome</keyword>
<evidence type="ECO:0000256" key="4">
    <source>
        <dbReference type="ARBA" id="ARBA00023242"/>
    </source>
</evidence>
<reference evidence="7" key="1">
    <citation type="submission" date="2021-02" db="EMBL/GenBank/DDBJ databases">
        <authorList>
            <person name="Nowell W R."/>
        </authorList>
    </citation>
    <scope>NUCLEOTIDE SEQUENCE</scope>
    <source>
        <strain evidence="7">Ploen Becks lab</strain>
    </source>
</reference>
<evidence type="ECO:0000256" key="3">
    <source>
        <dbReference type="ARBA" id="ARBA00023163"/>
    </source>
</evidence>
<dbReference type="SUPFAM" id="SSF47396">
    <property type="entry name" value="Transcription factor IIA (TFIIA), alpha-helical domain"/>
    <property type="match status" value="1"/>
</dbReference>
<dbReference type="AlphaFoldDB" id="A0A813RSD7"/>
<dbReference type="OrthoDB" id="6275927at2759"/>
<gene>
    <name evidence="7" type="ORF">OXX778_LOCUS5678</name>
</gene>
<organism evidence="7 8">
    <name type="scientific">Brachionus calyciflorus</name>
    <dbReference type="NCBI Taxonomy" id="104777"/>
    <lineage>
        <taxon>Eukaryota</taxon>
        <taxon>Metazoa</taxon>
        <taxon>Spiralia</taxon>
        <taxon>Gnathifera</taxon>
        <taxon>Rotifera</taxon>
        <taxon>Eurotatoria</taxon>
        <taxon>Monogononta</taxon>
        <taxon>Pseudotrocha</taxon>
        <taxon>Ploima</taxon>
        <taxon>Brachionidae</taxon>
        <taxon>Brachionus</taxon>
    </lineage>
</organism>
<protein>
    <submittedName>
        <fullName evidence="7">Uncharacterized protein</fullName>
    </submittedName>
</protein>
<accession>A0A813RSD7</accession>
<evidence type="ECO:0000256" key="6">
    <source>
        <dbReference type="SAM" id="MobiDB-lite"/>
    </source>
</evidence>
<dbReference type="Proteomes" id="UP000663879">
    <property type="component" value="Unassembled WGS sequence"/>
</dbReference>
<feature type="compositionally biased region" description="Acidic residues" evidence="6">
    <location>
        <begin position="129"/>
        <end position="159"/>
    </location>
</feature>
<evidence type="ECO:0000313" key="7">
    <source>
        <dbReference type="EMBL" id="CAF0785233.1"/>
    </source>
</evidence>
<comment type="subcellular location">
    <subcellularLocation>
        <location evidence="1">Nucleus</location>
    </subcellularLocation>
</comment>
<feature type="region of interest" description="Disordered" evidence="6">
    <location>
        <begin position="59"/>
        <end position="87"/>
    </location>
</feature>
<dbReference type="InterPro" id="IPR004855">
    <property type="entry name" value="TFIIA_asu/bsu"/>
</dbReference>
<dbReference type="GO" id="GO:0006367">
    <property type="term" value="P:transcription initiation at RNA polymerase II promoter"/>
    <property type="evidence" value="ECO:0007669"/>
    <property type="project" value="InterPro"/>
</dbReference>